<keyword evidence="3 12" id="KW-0812">Transmembrane</keyword>
<evidence type="ECO:0000256" key="6">
    <source>
        <dbReference type="ARBA" id="ARBA00023002"/>
    </source>
</evidence>
<feature type="transmembrane region" description="Helical" evidence="12">
    <location>
        <begin position="103"/>
        <end position="120"/>
    </location>
</feature>
<evidence type="ECO:0000313" key="14">
    <source>
        <dbReference type="Proteomes" id="UP000266327"/>
    </source>
</evidence>
<dbReference type="InterPro" id="IPR050450">
    <property type="entry name" value="COX15/CtaA_HemeA_synthase"/>
</dbReference>
<evidence type="ECO:0000256" key="5">
    <source>
        <dbReference type="ARBA" id="ARBA00022989"/>
    </source>
</evidence>
<feature type="transmembrane region" description="Helical" evidence="12">
    <location>
        <begin position="32"/>
        <end position="52"/>
    </location>
</feature>
<keyword evidence="4" id="KW-0479">Metal-binding</keyword>
<evidence type="ECO:0000256" key="10">
    <source>
        <dbReference type="ARBA" id="ARBA00023157"/>
    </source>
</evidence>
<feature type="transmembrane region" description="Helical" evidence="12">
    <location>
        <begin position="280"/>
        <end position="298"/>
    </location>
</feature>
<feature type="transmembrane region" description="Helical" evidence="12">
    <location>
        <begin position="6"/>
        <end position="23"/>
    </location>
</feature>
<evidence type="ECO:0000256" key="1">
    <source>
        <dbReference type="ARBA" id="ARBA00004141"/>
    </source>
</evidence>
<keyword evidence="5 12" id="KW-1133">Transmembrane helix</keyword>
<evidence type="ECO:0000256" key="8">
    <source>
        <dbReference type="ARBA" id="ARBA00023133"/>
    </source>
</evidence>
<accession>A0A3A3G4X3</accession>
<dbReference type="OrthoDB" id="1447144at2"/>
<dbReference type="RefSeq" id="WP_119787054.1">
    <property type="nucleotide sequence ID" value="NZ_QYUQ01000002.1"/>
</dbReference>
<dbReference type="GO" id="GO:0016491">
    <property type="term" value="F:oxidoreductase activity"/>
    <property type="evidence" value="ECO:0007669"/>
    <property type="project" value="UniProtKB-KW"/>
</dbReference>
<feature type="transmembrane region" description="Helical" evidence="12">
    <location>
        <begin position="209"/>
        <end position="228"/>
    </location>
</feature>
<keyword evidence="9 12" id="KW-0472">Membrane</keyword>
<evidence type="ECO:0000256" key="7">
    <source>
        <dbReference type="ARBA" id="ARBA00023004"/>
    </source>
</evidence>
<evidence type="ECO:0000256" key="4">
    <source>
        <dbReference type="ARBA" id="ARBA00022723"/>
    </source>
</evidence>
<reference evidence="14" key="1">
    <citation type="submission" date="2018-09" db="EMBL/GenBank/DDBJ databases">
        <authorList>
            <person name="Zhu H."/>
        </authorList>
    </citation>
    <scope>NUCLEOTIDE SEQUENCE [LARGE SCALE GENOMIC DNA]</scope>
    <source>
        <strain evidence="14">K1S02-23</strain>
    </source>
</reference>
<feature type="transmembrane region" description="Helical" evidence="12">
    <location>
        <begin position="141"/>
        <end position="163"/>
    </location>
</feature>
<dbReference type="GO" id="GO:0006784">
    <property type="term" value="P:heme A biosynthetic process"/>
    <property type="evidence" value="ECO:0007669"/>
    <property type="project" value="InterPro"/>
</dbReference>
<feature type="transmembrane region" description="Helical" evidence="12">
    <location>
        <begin position="310"/>
        <end position="332"/>
    </location>
</feature>
<evidence type="ECO:0000256" key="3">
    <source>
        <dbReference type="ARBA" id="ARBA00022692"/>
    </source>
</evidence>
<comment type="subcellular location">
    <subcellularLocation>
        <location evidence="1">Membrane</location>
        <topology evidence="1">Multi-pass membrane protein</topology>
    </subcellularLocation>
</comment>
<keyword evidence="7" id="KW-0408">Iron</keyword>
<keyword evidence="14" id="KW-1185">Reference proteome</keyword>
<proteinExistence type="predicted"/>
<keyword evidence="6" id="KW-0560">Oxidoreductase</keyword>
<dbReference type="GO" id="GO:0046872">
    <property type="term" value="F:metal ion binding"/>
    <property type="evidence" value="ECO:0007669"/>
    <property type="project" value="UniProtKB-KW"/>
</dbReference>
<dbReference type="GO" id="GO:0016020">
    <property type="term" value="C:membrane"/>
    <property type="evidence" value="ECO:0007669"/>
    <property type="project" value="UniProtKB-SubCell"/>
</dbReference>
<dbReference type="Pfam" id="PF02628">
    <property type="entry name" value="COX15-CtaA"/>
    <property type="match status" value="1"/>
</dbReference>
<dbReference type="InterPro" id="IPR003780">
    <property type="entry name" value="COX15/CtaA_fam"/>
</dbReference>
<organism evidence="13 14">
    <name type="scientific">Noviherbaspirillum sedimenti</name>
    <dbReference type="NCBI Taxonomy" id="2320865"/>
    <lineage>
        <taxon>Bacteria</taxon>
        <taxon>Pseudomonadati</taxon>
        <taxon>Pseudomonadota</taxon>
        <taxon>Betaproteobacteria</taxon>
        <taxon>Burkholderiales</taxon>
        <taxon>Oxalobacteraceae</taxon>
        <taxon>Noviherbaspirillum</taxon>
    </lineage>
</organism>
<comment type="pathway">
    <text evidence="11">Porphyrin-containing compound metabolism.</text>
</comment>
<dbReference type="EMBL" id="QYUQ01000002">
    <property type="protein sequence ID" value="RJG03563.1"/>
    <property type="molecule type" value="Genomic_DNA"/>
</dbReference>
<keyword evidence="8" id="KW-0350">Heme biosynthesis</keyword>
<dbReference type="PANTHER" id="PTHR35457:SF1">
    <property type="entry name" value="HEME A SYNTHASE"/>
    <property type="match status" value="1"/>
</dbReference>
<name>A0A3A3G4X3_9BURK</name>
<comment type="caution">
    <text evidence="13">The sequence shown here is derived from an EMBL/GenBank/DDBJ whole genome shotgun (WGS) entry which is preliminary data.</text>
</comment>
<evidence type="ECO:0000256" key="12">
    <source>
        <dbReference type="SAM" id="Phobius"/>
    </source>
</evidence>
<evidence type="ECO:0000256" key="2">
    <source>
        <dbReference type="ARBA" id="ARBA00022475"/>
    </source>
</evidence>
<dbReference type="PANTHER" id="PTHR35457">
    <property type="entry name" value="HEME A SYNTHASE"/>
    <property type="match status" value="1"/>
</dbReference>
<dbReference type="AlphaFoldDB" id="A0A3A3G4X3"/>
<sequence length="377" mass="40584">MLIQLAIKGMLVALLALAAVWASRDANKYRKLAWVTVFLTFDLIMFGAFTRLTDSGLGCPDWPGCYGHANPLQAHESIKAAEAAMPDGPVTVAKAWIEMLHRYFAMGVGVLIIALMAVAWRNWSRARRGNAGSVAARAMSPWLPSFLLLFVCVQGAFGAWTVTMKLQPVIVTIHLLLGMGLLALLAWLAARQSVHAPVVPAARGLRIPAALALVVLFCQIALGGWVSTNYAALACTDLPTCHGAWLPEMDFENGFTLWRHLGRTGDGDFLPFPALTAIHWAHRVFALVVAAILGWVAVRAMRIDGLRKTGTWLLAALVLQIVIGISTVYLSWPLALAVAHNGCAALLVLLLSMLNYKANLAAAPLTASRMTTHIAAA</sequence>
<gene>
    <name evidence="13" type="ORF">D3878_19815</name>
</gene>
<protein>
    <submittedName>
        <fullName evidence="13">Heme A synthase</fullName>
    </submittedName>
</protein>
<keyword evidence="10" id="KW-1015">Disulfide bond</keyword>
<evidence type="ECO:0000256" key="11">
    <source>
        <dbReference type="ARBA" id="ARBA00023444"/>
    </source>
</evidence>
<feature type="transmembrane region" description="Helical" evidence="12">
    <location>
        <begin position="338"/>
        <end position="356"/>
    </location>
</feature>
<feature type="transmembrane region" description="Helical" evidence="12">
    <location>
        <begin position="169"/>
        <end position="188"/>
    </location>
</feature>
<evidence type="ECO:0000313" key="13">
    <source>
        <dbReference type="EMBL" id="RJG03563.1"/>
    </source>
</evidence>
<evidence type="ECO:0000256" key="9">
    <source>
        <dbReference type="ARBA" id="ARBA00023136"/>
    </source>
</evidence>
<keyword evidence="2" id="KW-1003">Cell membrane</keyword>
<dbReference type="Proteomes" id="UP000266327">
    <property type="component" value="Unassembled WGS sequence"/>
</dbReference>